<dbReference type="PANTHER" id="PTHR43877">
    <property type="entry name" value="AMINOALKYLPHOSPHONATE N-ACETYLTRANSFERASE-RELATED-RELATED"/>
    <property type="match status" value="1"/>
</dbReference>
<keyword evidence="5" id="KW-1185">Reference proteome</keyword>
<evidence type="ECO:0000256" key="1">
    <source>
        <dbReference type="ARBA" id="ARBA00022679"/>
    </source>
</evidence>
<proteinExistence type="predicted"/>
<dbReference type="InterPro" id="IPR016181">
    <property type="entry name" value="Acyl_CoA_acyltransferase"/>
</dbReference>
<dbReference type="CDD" id="cd04301">
    <property type="entry name" value="NAT_SF"/>
    <property type="match status" value="1"/>
</dbReference>
<dbReference type="Proteomes" id="UP000429595">
    <property type="component" value="Unassembled WGS sequence"/>
</dbReference>
<dbReference type="InterPro" id="IPR050832">
    <property type="entry name" value="Bact_Acetyltransf"/>
</dbReference>
<organism evidence="4 5">
    <name type="scientific">Bacillus aerolatus</name>
    <dbReference type="NCBI Taxonomy" id="2653354"/>
    <lineage>
        <taxon>Bacteria</taxon>
        <taxon>Bacillati</taxon>
        <taxon>Bacillota</taxon>
        <taxon>Bacilli</taxon>
        <taxon>Bacillales</taxon>
        <taxon>Bacillaceae</taxon>
        <taxon>Bacillus</taxon>
    </lineage>
</organism>
<dbReference type="EMBL" id="WEIO01000011">
    <property type="protein sequence ID" value="KAB7704737.1"/>
    <property type="molecule type" value="Genomic_DNA"/>
</dbReference>
<keyword evidence="2" id="KW-0012">Acyltransferase</keyword>
<name>A0A6I1FGS4_9BACI</name>
<evidence type="ECO:0000313" key="5">
    <source>
        <dbReference type="Proteomes" id="UP000429595"/>
    </source>
</evidence>
<dbReference type="RefSeq" id="WP_152153858.1">
    <property type="nucleotide sequence ID" value="NZ_WEIO01000011.1"/>
</dbReference>
<protein>
    <submittedName>
        <fullName evidence="4">GNAT family N-acetyltransferase</fullName>
    </submittedName>
</protein>
<dbReference type="Pfam" id="PF00583">
    <property type="entry name" value="Acetyltransf_1"/>
    <property type="match status" value="1"/>
</dbReference>
<comment type="caution">
    <text evidence="4">The sequence shown here is derived from an EMBL/GenBank/DDBJ whole genome shotgun (WGS) entry which is preliminary data.</text>
</comment>
<evidence type="ECO:0000259" key="3">
    <source>
        <dbReference type="PROSITE" id="PS51186"/>
    </source>
</evidence>
<evidence type="ECO:0000256" key="2">
    <source>
        <dbReference type="ARBA" id="ARBA00023315"/>
    </source>
</evidence>
<gene>
    <name evidence="4" type="ORF">F9802_16325</name>
</gene>
<dbReference type="PROSITE" id="PS51186">
    <property type="entry name" value="GNAT"/>
    <property type="match status" value="1"/>
</dbReference>
<accession>A0A6I1FGS4</accession>
<evidence type="ECO:0000313" key="4">
    <source>
        <dbReference type="EMBL" id="KAB7704737.1"/>
    </source>
</evidence>
<feature type="domain" description="N-acetyltransferase" evidence="3">
    <location>
        <begin position="23"/>
        <end position="168"/>
    </location>
</feature>
<keyword evidence="1 4" id="KW-0808">Transferase</keyword>
<dbReference type="InterPro" id="IPR000182">
    <property type="entry name" value="GNAT_dom"/>
</dbReference>
<dbReference type="GO" id="GO:0016747">
    <property type="term" value="F:acyltransferase activity, transferring groups other than amino-acyl groups"/>
    <property type="evidence" value="ECO:0007669"/>
    <property type="project" value="InterPro"/>
</dbReference>
<dbReference type="AlphaFoldDB" id="A0A6I1FGS4"/>
<reference evidence="4 5" key="1">
    <citation type="submission" date="2019-10" db="EMBL/GenBank/DDBJ databases">
        <title>Bacillus aerolatum sp. nov., isolated from bioaerosol of sport playgrounds.</title>
        <authorList>
            <person name="Chen P."/>
            <person name="Zhang G."/>
        </authorList>
    </citation>
    <scope>NUCLEOTIDE SEQUENCE [LARGE SCALE GENOMIC DNA]</scope>
    <source>
        <strain evidence="4 5">CX253</strain>
    </source>
</reference>
<dbReference type="SUPFAM" id="SSF55729">
    <property type="entry name" value="Acyl-CoA N-acyltransferases (Nat)"/>
    <property type="match status" value="1"/>
</dbReference>
<dbReference type="Gene3D" id="3.40.630.30">
    <property type="match status" value="1"/>
</dbReference>
<sequence>MKKNINDQLSIKKLDITNLAAAQMVWNIQIPAYEMEANLIQFWDLPPLKETVQSLQQCGELFYGGFLRGELAGAISFKMTDDVLDIHRLMVHPDFFRRGIARAFIKFIEQLALSKKEIIVSTGSKNTPAIQLYNHCGFTEIEQVTVADGLSLTFFKKDIAVRREKERR</sequence>